<reference evidence="1" key="1">
    <citation type="submission" date="2020-03" db="EMBL/GenBank/DDBJ databases">
        <title>The deep terrestrial virosphere.</title>
        <authorList>
            <person name="Holmfeldt K."/>
            <person name="Nilsson E."/>
            <person name="Simone D."/>
            <person name="Lopez-Fernandez M."/>
            <person name="Wu X."/>
            <person name="de Brujin I."/>
            <person name="Lundin D."/>
            <person name="Andersson A."/>
            <person name="Bertilsson S."/>
            <person name="Dopson M."/>
        </authorList>
    </citation>
    <scope>NUCLEOTIDE SEQUENCE</scope>
    <source>
        <strain evidence="1">TM448A01088</strain>
    </source>
</reference>
<accession>A0A6H1ZLB3</accession>
<dbReference type="EMBL" id="MT144098">
    <property type="protein sequence ID" value="QJA48713.1"/>
    <property type="molecule type" value="Genomic_DNA"/>
</dbReference>
<name>A0A6H1ZLB3_9ZZZZ</name>
<gene>
    <name evidence="1" type="ORF">TM448A01088_0013</name>
</gene>
<proteinExistence type="predicted"/>
<evidence type="ECO:0000313" key="1">
    <source>
        <dbReference type="EMBL" id="QJA48713.1"/>
    </source>
</evidence>
<dbReference type="AlphaFoldDB" id="A0A6H1ZLB3"/>
<dbReference type="Gene3D" id="1.10.30.50">
    <property type="match status" value="1"/>
</dbReference>
<sequence>MDKTIKELKKTFDFLNKYAKNDENNACIYCGLIATDKEHLIPRSWIEETKRLKALGFNVEIPKEVIVPACRECNMIATGNFFKGFKEKKEFIQEKIIKRYKRFAKISFWTEEEINELEGRLREEVFYFNEIAKIIQKRLKKLGMKF</sequence>
<organism evidence="1">
    <name type="scientific">viral metagenome</name>
    <dbReference type="NCBI Taxonomy" id="1070528"/>
    <lineage>
        <taxon>unclassified sequences</taxon>
        <taxon>metagenomes</taxon>
        <taxon>organismal metagenomes</taxon>
    </lineage>
</organism>
<protein>
    <submittedName>
        <fullName evidence="1">Uncharacterized protein</fullName>
    </submittedName>
</protein>